<keyword evidence="20" id="KW-1185">Reference proteome</keyword>
<dbReference type="GO" id="GO:0006264">
    <property type="term" value="P:mitochondrial DNA replication"/>
    <property type="evidence" value="ECO:0007669"/>
    <property type="project" value="TreeGrafter"/>
</dbReference>
<evidence type="ECO:0000259" key="18">
    <source>
        <dbReference type="PROSITE" id="PS51199"/>
    </source>
</evidence>
<dbReference type="RefSeq" id="XP_038047103.1">
    <property type="nucleotide sequence ID" value="XM_038191175.1"/>
</dbReference>
<evidence type="ECO:0000256" key="17">
    <source>
        <dbReference type="SAM" id="MobiDB-lite"/>
    </source>
</evidence>
<dbReference type="Gene3D" id="3.40.50.300">
    <property type="entry name" value="P-loop containing nucleotide triphosphate hydrolases"/>
    <property type="match status" value="1"/>
</dbReference>
<evidence type="ECO:0000256" key="6">
    <source>
        <dbReference type="ARBA" id="ARBA00022806"/>
    </source>
</evidence>
<evidence type="ECO:0000256" key="3">
    <source>
        <dbReference type="ARBA" id="ARBA00022741"/>
    </source>
</evidence>
<dbReference type="GO" id="GO:0003697">
    <property type="term" value="F:single-stranded DNA binding"/>
    <property type="evidence" value="ECO:0007669"/>
    <property type="project" value="InterPro"/>
</dbReference>
<keyword evidence="6" id="KW-0347">Helicase</keyword>
<dbReference type="PROSITE" id="PS51199">
    <property type="entry name" value="SF4_HELICASE"/>
    <property type="match status" value="1"/>
</dbReference>
<dbReference type="CDD" id="cd01029">
    <property type="entry name" value="TOPRIM_primases"/>
    <property type="match status" value="1"/>
</dbReference>
<evidence type="ECO:0000256" key="2">
    <source>
        <dbReference type="ARBA" id="ARBA00004637"/>
    </source>
</evidence>
<comment type="catalytic activity">
    <reaction evidence="15">
        <text>ATP + H2O = ADP + phosphate + H(+)</text>
        <dbReference type="Rhea" id="RHEA:13065"/>
        <dbReference type="ChEBI" id="CHEBI:15377"/>
        <dbReference type="ChEBI" id="CHEBI:15378"/>
        <dbReference type="ChEBI" id="CHEBI:30616"/>
        <dbReference type="ChEBI" id="CHEBI:43474"/>
        <dbReference type="ChEBI" id="CHEBI:456216"/>
        <dbReference type="EC" id="5.6.2.3"/>
    </reaction>
</comment>
<keyword evidence="12" id="KW-0413">Isomerase</keyword>
<dbReference type="Proteomes" id="UP000887568">
    <property type="component" value="Unplaced"/>
</dbReference>
<dbReference type="FunFam" id="3.40.50.300:FF:000845">
    <property type="entry name" value="Mitochondrial helicase twinkle"/>
    <property type="match status" value="1"/>
</dbReference>
<dbReference type="InterPro" id="IPR007694">
    <property type="entry name" value="DNA_helicase_DnaB-like_C"/>
</dbReference>
<evidence type="ECO:0000256" key="12">
    <source>
        <dbReference type="ARBA" id="ARBA00023235"/>
    </source>
</evidence>
<proteinExistence type="predicted"/>
<dbReference type="EnsemblMetazoa" id="XM_038191175.1">
    <property type="protein sequence ID" value="XP_038047103.1"/>
    <property type="gene ID" value="LOC119721211"/>
</dbReference>
<dbReference type="CDD" id="cd01122">
    <property type="entry name" value="Twinkle_C"/>
    <property type="match status" value="1"/>
</dbReference>
<dbReference type="OMA" id="ANTMFGL"/>
<comment type="subcellular location">
    <subcellularLocation>
        <location evidence="2">Mitochondrion inner membrane</location>
        <topology evidence="2">Peripheral membrane protein</topology>
    </subcellularLocation>
    <subcellularLocation>
        <location evidence="1">Mitochondrion matrix</location>
        <location evidence="1">Mitochondrion nucleoid</location>
    </subcellularLocation>
</comment>
<keyword evidence="4" id="KW-0999">Mitochondrion inner membrane</keyword>
<dbReference type="Pfam" id="PF13481">
    <property type="entry name" value="AAA_25"/>
    <property type="match status" value="1"/>
</dbReference>
<sequence length="834" mass="93048">MPLSTRPSGAAQRWSSSGFARMQQLSRLKSSLSVLQPPCRKKLATWNQVAVTTFSGNQHTINFYPSTETVNTASYNDHSNVSCQCKICPQLKWQSFSSRLKCTRAGKSSTISPTETLLQATPSQASLQSCHRFGVLLSTFRGHCLLRCLSQSAISGSKSHPHISTGPKPWISSPGQGPTPHRLFSTSVPMRTTFNSVEEVQVPTVTDMKRHLKNAEIDFQTGYTCLTAPCPFCSGVVAGARSKDVKTMFINMTTGHCICQCTKARGSWQSLHDSLAVAQQQGCQDPSFLDDPAAATDEEAEVRGQGSGMTKVQEVWEGAVELSACKGAVIDRLRASMGMEQIATDTLERFNIRYSKKQRAFVLPLYGHGEQLQGVKVLEVKKVTEGSEVTETLYPRHNQNGLFGYHLIGSRDGEMVLVANVLDALAVHQMTGQTVLALPNGSASLQQELLPLLEQFHQITLWFGNDMRSWEAAKQFARKLNTKRCYFIRPLDCHPPALVALQQGLSLRSILKQAHPVSHKSIVSFRSLREEVLGELSHSEQVAGVKWRRFPTLNKLLKGHRRGELSVFTGPTGSGKTTFMAEYSLDLCTQGVNTLWGSFEIQNVRLAKVMLSQFAQLNLEKNLDKFDKWADKFEMLPLYFMTFHGQQTMKAVIEAMSHAVYVHDIEHVIVDNLQFMVGYSDKSFMMERFAMYDHIIAAFRKFATSNNCHVTVVIHPRKENAMEELQAASIFGSAKASQEADNVFILQDRRLTALRGRKYIQIVKNRFDGDLGIMPLHFNKETRTMSPPSKSRSKKAAGAKVARPGEADESEDSYELFEELMLVSRQEDELGRGE</sequence>
<dbReference type="InterPro" id="IPR034154">
    <property type="entry name" value="TOPRIM_DnaG/twinkle"/>
</dbReference>
<evidence type="ECO:0000256" key="10">
    <source>
        <dbReference type="ARBA" id="ARBA00023128"/>
    </source>
</evidence>
<evidence type="ECO:0000313" key="19">
    <source>
        <dbReference type="EnsemblMetazoa" id="XP_038047094.1"/>
    </source>
</evidence>
<keyword evidence="8" id="KW-0809">Transit peptide</keyword>
<evidence type="ECO:0000256" key="15">
    <source>
        <dbReference type="ARBA" id="ARBA00048954"/>
    </source>
</evidence>
<evidence type="ECO:0000256" key="16">
    <source>
        <dbReference type="ARBA" id="ARBA00075597"/>
    </source>
</evidence>
<dbReference type="AlphaFoldDB" id="A0A913Z5T2"/>
<organism evidence="19 20">
    <name type="scientific">Patiria miniata</name>
    <name type="common">Bat star</name>
    <name type="synonym">Asterina miniata</name>
    <dbReference type="NCBI Taxonomy" id="46514"/>
    <lineage>
        <taxon>Eukaryota</taxon>
        <taxon>Metazoa</taxon>
        <taxon>Echinodermata</taxon>
        <taxon>Eleutherozoa</taxon>
        <taxon>Asterozoa</taxon>
        <taxon>Asteroidea</taxon>
        <taxon>Valvatacea</taxon>
        <taxon>Valvatida</taxon>
        <taxon>Asterinidae</taxon>
        <taxon>Patiria</taxon>
    </lineage>
</organism>
<keyword evidence="3" id="KW-0547">Nucleotide-binding</keyword>
<dbReference type="PANTHER" id="PTHR12873">
    <property type="entry name" value="T7-LIKE MITOCHONDRIAL DNA HELICASE"/>
    <property type="match status" value="1"/>
</dbReference>
<evidence type="ECO:0000256" key="5">
    <source>
        <dbReference type="ARBA" id="ARBA00022801"/>
    </source>
</evidence>
<reference evidence="19" key="1">
    <citation type="submission" date="2022-11" db="UniProtKB">
        <authorList>
            <consortium name="EnsemblMetazoa"/>
        </authorList>
    </citation>
    <scope>IDENTIFICATION</scope>
</reference>
<feature type="region of interest" description="Disordered" evidence="17">
    <location>
        <begin position="779"/>
        <end position="813"/>
    </location>
</feature>
<feature type="domain" description="SF4 helicase" evidence="18">
    <location>
        <begin position="539"/>
        <end position="792"/>
    </location>
</feature>
<keyword evidence="9" id="KW-0446">Lipid-binding</keyword>
<evidence type="ECO:0000256" key="11">
    <source>
        <dbReference type="ARBA" id="ARBA00023136"/>
    </source>
</evidence>
<keyword evidence="13" id="KW-1135">Mitochondrion nucleoid</keyword>
<dbReference type="SUPFAM" id="SSF56731">
    <property type="entry name" value="DNA primase core"/>
    <property type="match status" value="1"/>
</dbReference>
<keyword evidence="7" id="KW-0067">ATP-binding</keyword>
<dbReference type="GO" id="GO:0016787">
    <property type="term" value="F:hydrolase activity"/>
    <property type="evidence" value="ECO:0007669"/>
    <property type="project" value="UniProtKB-KW"/>
</dbReference>
<dbReference type="CTD" id="56652"/>
<evidence type="ECO:0000256" key="9">
    <source>
        <dbReference type="ARBA" id="ARBA00023121"/>
    </source>
</evidence>
<evidence type="ECO:0000256" key="7">
    <source>
        <dbReference type="ARBA" id="ARBA00022840"/>
    </source>
</evidence>
<dbReference type="PANTHER" id="PTHR12873:SF0">
    <property type="entry name" value="TWINKLE MTDNA HELICASE"/>
    <property type="match status" value="1"/>
</dbReference>
<keyword evidence="11" id="KW-0472">Membrane</keyword>
<dbReference type="EnsemblMetazoa" id="XM_038191166.1">
    <property type="protein sequence ID" value="XP_038047094.1"/>
    <property type="gene ID" value="LOC119721211"/>
</dbReference>
<evidence type="ECO:0000256" key="14">
    <source>
        <dbReference type="ARBA" id="ARBA00044969"/>
    </source>
</evidence>
<evidence type="ECO:0000256" key="4">
    <source>
        <dbReference type="ARBA" id="ARBA00022792"/>
    </source>
</evidence>
<protein>
    <recommendedName>
        <fullName evidence="14">DNA 5'-3' helicase</fullName>
        <ecNumber evidence="14">5.6.2.3</ecNumber>
    </recommendedName>
    <alternativeName>
        <fullName evidence="16">Twinkle protein, mitochondrial</fullName>
    </alternativeName>
</protein>
<dbReference type="GO" id="GO:0005524">
    <property type="term" value="F:ATP binding"/>
    <property type="evidence" value="ECO:0007669"/>
    <property type="project" value="UniProtKB-KW"/>
</dbReference>
<dbReference type="GO" id="GO:0008289">
    <property type="term" value="F:lipid binding"/>
    <property type="evidence" value="ECO:0007669"/>
    <property type="project" value="UniProtKB-KW"/>
</dbReference>
<dbReference type="Gene3D" id="3.40.1360.10">
    <property type="match status" value="1"/>
</dbReference>
<dbReference type="OrthoDB" id="275278at2759"/>
<keyword evidence="10" id="KW-0496">Mitochondrion</keyword>
<dbReference type="GeneID" id="119721211"/>
<dbReference type="GO" id="GO:0043139">
    <property type="term" value="F:5'-3' DNA helicase activity"/>
    <property type="evidence" value="ECO:0007669"/>
    <property type="project" value="UniProtKB-EC"/>
</dbReference>
<dbReference type="InterPro" id="IPR027032">
    <property type="entry name" value="Twinkle-like"/>
</dbReference>
<dbReference type="RefSeq" id="XP_038047094.1">
    <property type="nucleotide sequence ID" value="XM_038191166.1"/>
</dbReference>
<evidence type="ECO:0000256" key="13">
    <source>
        <dbReference type="ARBA" id="ARBA00023271"/>
    </source>
</evidence>
<dbReference type="InterPro" id="IPR027417">
    <property type="entry name" value="P-loop_NTPase"/>
</dbReference>
<evidence type="ECO:0000256" key="1">
    <source>
        <dbReference type="ARBA" id="ARBA00004436"/>
    </source>
</evidence>
<keyword evidence="5" id="KW-0378">Hydrolase</keyword>
<name>A0A913Z5T2_PATMI</name>
<evidence type="ECO:0000313" key="20">
    <source>
        <dbReference type="Proteomes" id="UP000887568"/>
    </source>
</evidence>
<dbReference type="SUPFAM" id="SSF52540">
    <property type="entry name" value="P-loop containing nucleoside triphosphate hydrolases"/>
    <property type="match status" value="1"/>
</dbReference>
<feature type="region of interest" description="Disordered" evidence="17">
    <location>
        <begin position="155"/>
        <end position="179"/>
    </location>
</feature>
<dbReference type="GO" id="GO:0042645">
    <property type="term" value="C:mitochondrial nucleoid"/>
    <property type="evidence" value="ECO:0007669"/>
    <property type="project" value="UniProtKB-SubCell"/>
</dbReference>
<evidence type="ECO:0000256" key="8">
    <source>
        <dbReference type="ARBA" id="ARBA00022946"/>
    </source>
</evidence>
<dbReference type="EC" id="5.6.2.3" evidence="14"/>
<accession>A0A913Z5T2</accession>
<dbReference type="GO" id="GO:0005743">
    <property type="term" value="C:mitochondrial inner membrane"/>
    <property type="evidence" value="ECO:0007669"/>
    <property type="project" value="UniProtKB-SubCell"/>
</dbReference>